<dbReference type="GO" id="GO:0016226">
    <property type="term" value="P:iron-sulfur cluster assembly"/>
    <property type="evidence" value="ECO:0007669"/>
    <property type="project" value="InterPro"/>
</dbReference>
<dbReference type="InterPro" id="IPR000361">
    <property type="entry name" value="ATAP_core_dom"/>
</dbReference>
<dbReference type="Pfam" id="PF01521">
    <property type="entry name" value="Fe-S_biosyn"/>
    <property type="match status" value="1"/>
</dbReference>
<dbReference type="Gene3D" id="2.60.300.12">
    <property type="entry name" value="HesB-like domain"/>
    <property type="match status" value="1"/>
</dbReference>
<sequence length="115" mass="12621">MAQSQNTQILTITDEAAEKAQRIKDEKDLHGYGVRIYVQQGGCSGYSYGMQFDDDVSDDDIVVSDKGVEFIVDEHSAEYLEGSEVDYVESLQSTGFDITNPNAESTCGCGESFKV</sequence>
<dbReference type="NCBIfam" id="TIGR00049">
    <property type="entry name" value="iron-sulfur cluster assembly accessory protein"/>
    <property type="match status" value="1"/>
</dbReference>
<dbReference type="InterPro" id="IPR016092">
    <property type="entry name" value="ATAP"/>
</dbReference>
<dbReference type="InterPro" id="IPR035903">
    <property type="entry name" value="HesB-like_dom_sf"/>
</dbReference>
<accession>A0A9Q4GGK5</accession>
<reference evidence="2" key="1">
    <citation type="submission" date="2022-09" db="EMBL/GenBank/DDBJ databases">
        <title>Haloadaptaus new haloarchaeum isolated from saline soil.</title>
        <authorList>
            <person name="Duran-Viseras A."/>
            <person name="Sanchez-Porro C."/>
            <person name="Ventosa A."/>
        </authorList>
    </citation>
    <scope>NUCLEOTIDE SEQUENCE</scope>
    <source>
        <strain evidence="2">F3-133</strain>
    </source>
</reference>
<name>A0A9Q4GGK5_9EURY</name>
<dbReference type="SUPFAM" id="SSF89360">
    <property type="entry name" value="HesB-like domain"/>
    <property type="match status" value="1"/>
</dbReference>
<dbReference type="Proteomes" id="UP001149411">
    <property type="component" value="Unassembled WGS sequence"/>
</dbReference>
<evidence type="ECO:0000259" key="1">
    <source>
        <dbReference type="Pfam" id="PF01521"/>
    </source>
</evidence>
<proteinExistence type="predicted"/>
<dbReference type="AlphaFoldDB" id="A0A9Q4GGK5"/>
<dbReference type="InterPro" id="IPR017870">
    <property type="entry name" value="FeS_cluster_insertion_CS"/>
</dbReference>
<organism evidence="2 3">
    <name type="scientific">Halorutilus salinus</name>
    <dbReference type="NCBI Taxonomy" id="2487751"/>
    <lineage>
        <taxon>Archaea</taxon>
        <taxon>Methanobacteriati</taxon>
        <taxon>Methanobacteriota</taxon>
        <taxon>Stenosarchaea group</taxon>
        <taxon>Halobacteria</taxon>
        <taxon>Halorutilales</taxon>
        <taxon>Halorutilaceae</taxon>
        <taxon>Halorutilus</taxon>
    </lineage>
</organism>
<gene>
    <name evidence="2" type="primary">erpA</name>
    <name evidence="2" type="ORF">EGH25_00445</name>
</gene>
<dbReference type="GO" id="GO:0051539">
    <property type="term" value="F:4 iron, 4 sulfur cluster binding"/>
    <property type="evidence" value="ECO:0007669"/>
    <property type="project" value="TreeGrafter"/>
</dbReference>
<feature type="domain" description="Core" evidence="1">
    <location>
        <begin position="10"/>
        <end position="111"/>
    </location>
</feature>
<dbReference type="NCBIfam" id="NF010147">
    <property type="entry name" value="PRK13623.1"/>
    <property type="match status" value="1"/>
</dbReference>
<dbReference type="PANTHER" id="PTHR43011:SF1">
    <property type="entry name" value="IRON-SULFUR CLUSTER ASSEMBLY 2 HOMOLOG, MITOCHONDRIAL"/>
    <property type="match status" value="1"/>
</dbReference>
<comment type="caution">
    <text evidence="2">The sequence shown here is derived from an EMBL/GenBank/DDBJ whole genome shotgun (WGS) entry which is preliminary data.</text>
</comment>
<dbReference type="GO" id="GO:0005506">
    <property type="term" value="F:iron ion binding"/>
    <property type="evidence" value="ECO:0007669"/>
    <property type="project" value="TreeGrafter"/>
</dbReference>
<dbReference type="PANTHER" id="PTHR43011">
    <property type="entry name" value="IRON-SULFUR CLUSTER ASSEMBLY 2 HOMOLOG, MITOCHONDRIAL"/>
    <property type="match status" value="1"/>
</dbReference>
<evidence type="ECO:0000313" key="2">
    <source>
        <dbReference type="EMBL" id="MCX2817835.1"/>
    </source>
</evidence>
<dbReference type="EMBL" id="RKLV01000001">
    <property type="protein sequence ID" value="MCX2817835.1"/>
    <property type="molecule type" value="Genomic_DNA"/>
</dbReference>
<dbReference type="RefSeq" id="WP_266085335.1">
    <property type="nucleotide sequence ID" value="NZ_RKLV01000001.1"/>
</dbReference>
<protein>
    <submittedName>
        <fullName evidence="2">Iron-sulfur cluster insertion protein ErpA</fullName>
    </submittedName>
</protein>
<dbReference type="PROSITE" id="PS01152">
    <property type="entry name" value="HESB"/>
    <property type="match status" value="1"/>
</dbReference>
<evidence type="ECO:0000313" key="3">
    <source>
        <dbReference type="Proteomes" id="UP001149411"/>
    </source>
</evidence>
<keyword evidence="3" id="KW-1185">Reference proteome</keyword>
<dbReference type="GO" id="GO:0051537">
    <property type="term" value="F:2 iron, 2 sulfur cluster binding"/>
    <property type="evidence" value="ECO:0007669"/>
    <property type="project" value="TreeGrafter"/>
</dbReference>